<evidence type="ECO:0000313" key="2">
    <source>
        <dbReference type="EMBL" id="KAA5176952.1"/>
    </source>
</evidence>
<comment type="caution">
    <text evidence="1">The sequence shown here is derived from an EMBL/GenBank/DDBJ whole genome shotgun (WGS) entry which is preliminary data.</text>
</comment>
<gene>
    <name evidence="2" type="ORF">F2Z29_04515</name>
    <name evidence="1" type="ORF">F3B44_03615</name>
</gene>
<organism evidence="1 4">
    <name type="scientific">Bacteroides fragilis</name>
    <dbReference type="NCBI Taxonomy" id="817"/>
    <lineage>
        <taxon>Bacteria</taxon>
        <taxon>Pseudomonadati</taxon>
        <taxon>Bacteroidota</taxon>
        <taxon>Bacteroidia</taxon>
        <taxon>Bacteroidales</taxon>
        <taxon>Bacteroidaceae</taxon>
        <taxon>Bacteroides</taxon>
    </lineage>
</organism>
<evidence type="ECO:0000313" key="1">
    <source>
        <dbReference type="EMBL" id="KAA4755707.1"/>
    </source>
</evidence>
<dbReference type="Proteomes" id="UP000479773">
    <property type="component" value="Unassembled WGS sequence"/>
</dbReference>
<sequence>MITVNSYKIENELLANLKHNNIINQLVTYPQTSANPTDIYQYCYTLSNLQYQKISDFLLQVFVSSFYFSYSINNNIWLKDYNYNKFMNEYQYLIERIMAYPARNNMQAHEIYAFIHQITSDIFEGVNIGDISNLNEILTIYHRLGESLYYTWHNKLSTNLKDANLIDRYFFMAINGLA</sequence>
<dbReference type="EMBL" id="VWEQ01000002">
    <property type="protein sequence ID" value="KAA4755707.1"/>
    <property type="molecule type" value="Genomic_DNA"/>
</dbReference>
<dbReference type="Proteomes" id="UP000436803">
    <property type="component" value="Unassembled WGS sequence"/>
</dbReference>
<accession>A0A5M5WNP9</accession>
<protein>
    <submittedName>
        <fullName evidence="1">Uncharacterized protein</fullName>
    </submittedName>
</protein>
<dbReference type="AlphaFoldDB" id="A0A5M5WNP9"/>
<evidence type="ECO:0000313" key="3">
    <source>
        <dbReference type="Proteomes" id="UP000436803"/>
    </source>
</evidence>
<name>A0A5M5WNP9_BACFG</name>
<evidence type="ECO:0000313" key="4">
    <source>
        <dbReference type="Proteomes" id="UP000479773"/>
    </source>
</evidence>
<reference evidence="3 4" key="1">
    <citation type="journal article" date="2019" name="Nat. Med.">
        <title>A library of human gut bacterial isolates paired with longitudinal multiomics data enables mechanistic microbiome research.</title>
        <authorList>
            <person name="Poyet M."/>
            <person name="Groussin M."/>
            <person name="Gibbons S.M."/>
            <person name="Avila-Pacheco J."/>
            <person name="Jiang X."/>
            <person name="Kearney S.M."/>
            <person name="Perrotta A.R."/>
            <person name="Berdy B."/>
            <person name="Zhao S."/>
            <person name="Lieberman T.D."/>
            <person name="Swanson P.K."/>
            <person name="Smith M."/>
            <person name="Roesemann S."/>
            <person name="Alexander J.E."/>
            <person name="Rich S.A."/>
            <person name="Livny J."/>
            <person name="Vlamakis H."/>
            <person name="Clish C."/>
            <person name="Bullock K."/>
            <person name="Deik A."/>
            <person name="Scott J."/>
            <person name="Pierce K.A."/>
            <person name="Xavier R.J."/>
            <person name="Alm E.J."/>
        </authorList>
    </citation>
    <scope>NUCLEOTIDE SEQUENCE [LARGE SCALE GENOMIC DNA]</scope>
    <source>
        <strain evidence="1 4">BIOML-A106</strain>
        <strain evidence="2 3">BIOML-A7</strain>
    </source>
</reference>
<proteinExistence type="predicted"/>
<dbReference type="EMBL" id="VWAW01000003">
    <property type="protein sequence ID" value="KAA5176952.1"/>
    <property type="molecule type" value="Genomic_DNA"/>
</dbReference>